<dbReference type="EMBL" id="RJSE01000007">
    <property type="protein sequence ID" value="RNL62820.1"/>
    <property type="molecule type" value="Genomic_DNA"/>
</dbReference>
<evidence type="ECO:0000313" key="2">
    <source>
        <dbReference type="EMBL" id="RNL62820.1"/>
    </source>
</evidence>
<accession>A0A3N0CH96</accession>
<dbReference type="InterPro" id="IPR009721">
    <property type="entry name" value="O-acyltransferase_WSD1_C"/>
</dbReference>
<evidence type="ECO:0000313" key="3">
    <source>
        <dbReference type="Proteomes" id="UP000267128"/>
    </source>
</evidence>
<comment type="caution">
    <text evidence="2">The sequence shown here is derived from an EMBL/GenBank/DDBJ whole genome shotgun (WGS) entry which is preliminary data.</text>
</comment>
<sequence>MSSALSIANAVGGSVNDVVLAMCGSALKEYLTELDALPDRSLIAMVPVSLRKPDGDTSNGGNLFGSILCDLRTDTADAVERLSSISSGMNVAKERMRGLSPAEALAVSKLLMAGVAVGAISGVTSIPRQPFNLIISNAPASNRPLFMGSAKMTDLYPISLITEGQAANITVTRYDDSMNIGVVGDRRRLPHLQRMLVHLENAVADLEKALLT</sequence>
<proteinExistence type="predicted"/>
<gene>
    <name evidence="2" type="ORF">EFK50_13840</name>
</gene>
<dbReference type="GO" id="GO:0051701">
    <property type="term" value="P:biological process involved in interaction with host"/>
    <property type="evidence" value="ECO:0007669"/>
    <property type="project" value="TreeGrafter"/>
</dbReference>
<dbReference type="InterPro" id="IPR045034">
    <property type="entry name" value="O-acyltransferase_WSD1-like"/>
</dbReference>
<keyword evidence="3" id="KW-1185">Reference proteome</keyword>
<reference evidence="2 3" key="1">
    <citation type="submission" date="2018-11" db="EMBL/GenBank/DDBJ databases">
        <authorList>
            <person name="Li F."/>
        </authorList>
    </citation>
    <scope>NUCLEOTIDE SEQUENCE [LARGE SCALE GENOMIC DNA]</scope>
    <source>
        <strain evidence="2 3">Gsoil 097</strain>
    </source>
</reference>
<evidence type="ECO:0000259" key="1">
    <source>
        <dbReference type="Pfam" id="PF06974"/>
    </source>
</evidence>
<dbReference type="OrthoDB" id="9810950at2"/>
<dbReference type="GO" id="GO:0008374">
    <property type="term" value="F:O-acyltransferase activity"/>
    <property type="evidence" value="ECO:0007669"/>
    <property type="project" value="InterPro"/>
</dbReference>
<dbReference type="GO" id="GO:0005886">
    <property type="term" value="C:plasma membrane"/>
    <property type="evidence" value="ECO:0007669"/>
    <property type="project" value="TreeGrafter"/>
</dbReference>
<dbReference type="Pfam" id="PF06974">
    <property type="entry name" value="WS_DGAT_C"/>
    <property type="match status" value="1"/>
</dbReference>
<feature type="domain" description="O-acyltransferase WSD1 C-terminal" evidence="1">
    <location>
        <begin position="61"/>
        <end position="206"/>
    </location>
</feature>
<dbReference type="PANTHER" id="PTHR31650:SF1">
    <property type="entry name" value="WAX ESTER SYNTHASE_DIACYLGLYCEROL ACYLTRANSFERASE 4-RELATED"/>
    <property type="match status" value="1"/>
</dbReference>
<dbReference type="GO" id="GO:0019432">
    <property type="term" value="P:triglyceride biosynthetic process"/>
    <property type="evidence" value="ECO:0007669"/>
    <property type="project" value="TreeGrafter"/>
</dbReference>
<dbReference type="GO" id="GO:0001666">
    <property type="term" value="P:response to hypoxia"/>
    <property type="evidence" value="ECO:0007669"/>
    <property type="project" value="TreeGrafter"/>
</dbReference>
<name>A0A3N0CH96_9ACTN</name>
<dbReference type="Proteomes" id="UP000267128">
    <property type="component" value="Unassembled WGS sequence"/>
</dbReference>
<dbReference type="AlphaFoldDB" id="A0A3N0CH96"/>
<dbReference type="PANTHER" id="PTHR31650">
    <property type="entry name" value="O-ACYLTRANSFERASE (WSD1-LIKE) FAMILY PROTEIN"/>
    <property type="match status" value="1"/>
</dbReference>
<protein>
    <submittedName>
        <fullName evidence="2">DUF1298 domain-containing protein</fullName>
    </submittedName>
</protein>
<dbReference type="GO" id="GO:0071731">
    <property type="term" value="P:response to nitric oxide"/>
    <property type="evidence" value="ECO:0007669"/>
    <property type="project" value="TreeGrafter"/>
</dbReference>
<organism evidence="2 3">
    <name type="scientific">Nocardioides marmoriginsengisoli</name>
    <dbReference type="NCBI Taxonomy" id="661483"/>
    <lineage>
        <taxon>Bacteria</taxon>
        <taxon>Bacillati</taxon>
        <taxon>Actinomycetota</taxon>
        <taxon>Actinomycetes</taxon>
        <taxon>Propionibacteriales</taxon>
        <taxon>Nocardioidaceae</taxon>
        <taxon>Nocardioides</taxon>
    </lineage>
</organism>